<dbReference type="GeneTree" id="ENSGT00390000018647"/>
<keyword evidence="1" id="KW-0175">Coiled coil</keyword>
<organism evidence="3 4">
    <name type="scientific">Leptobrachium leishanense</name>
    <name type="common">Leishan spiny toad</name>
    <dbReference type="NCBI Taxonomy" id="445787"/>
    <lineage>
        <taxon>Eukaryota</taxon>
        <taxon>Metazoa</taxon>
        <taxon>Chordata</taxon>
        <taxon>Craniata</taxon>
        <taxon>Vertebrata</taxon>
        <taxon>Euteleostomi</taxon>
        <taxon>Amphibia</taxon>
        <taxon>Batrachia</taxon>
        <taxon>Anura</taxon>
        <taxon>Pelobatoidea</taxon>
        <taxon>Megophryidae</taxon>
        <taxon>Leptobrachium</taxon>
    </lineage>
</organism>
<dbReference type="Ensembl" id="ENSLLET00000021125.1">
    <property type="protein sequence ID" value="ENSLLEP00000020327.1"/>
    <property type="gene ID" value="ENSLLEG00000012873.1"/>
</dbReference>
<evidence type="ECO:0000313" key="3">
    <source>
        <dbReference type="Ensembl" id="ENSLLEP00000020327.1"/>
    </source>
</evidence>
<feature type="compositionally biased region" description="Polar residues" evidence="2">
    <location>
        <begin position="718"/>
        <end position="731"/>
    </location>
</feature>
<evidence type="ECO:0000313" key="4">
    <source>
        <dbReference type="Proteomes" id="UP000694569"/>
    </source>
</evidence>
<reference evidence="3" key="2">
    <citation type="submission" date="2025-09" db="UniProtKB">
        <authorList>
            <consortium name="Ensembl"/>
        </authorList>
    </citation>
    <scope>IDENTIFICATION</scope>
</reference>
<sequence length="899" mass="103787">MFNNMKNLSSLTIKKRHDRPAPRDRFDHKKLNQLYNDILRPLTLFPDPVQSADTAKTLVPVKDDTKEEVNEYICRDDIYTCALSPFMEDVSKMSACAVCDLVKRRLHKISALNGGSAEVQKAFEEIIINEVKLIYETIPLVLTSTVLTAQEKQNLHRRLITHILIVSEQLFIHYLEKMDRDKVQAVFSEEDNLTRLKAQLLLDCSKFINLFSAKHYLIKEIKELEGKETAQSKTDEPNRTSPEQTHQNATSGSGSHFTMVYFVRLGRPKLPTTKLQKDVDLMQIGNIQPLDLKKVRSLIPRKIDVKTVPENIKCEAVTTPCPLINLDDHKAEKSTKHLPMTKCTSCPNLRSSEILADEFCIRMKTYSSECPDTLTHVSTLKPEGDERSQDLKSLVGDPSLPRSAIGVDPRFDEEIPPLICALPHGVADKAKRYKMEALLQLLEQKQEQCKQNLETKPDLPPQTYTVDVLLPKKPLLRRADGQTSDRIYTHITEIPTYPTVYNHFSNEIEGASVARMDRNLFVGEELKEVYSELTKNISIDHLRFDQDAVIEPCASKLDFSKCAASSTLTRKKSQRVINKQLDSLASSDKFNSADQCLSIDKEASRVCNSWLAWWKSLVNFDDYMKYISTKDLDYLKVIYHLYNSDSEDEELAKLALKEEEEERKRERDKKIADLRAEKQNYTPGMWNINSVMLGGLGIYPGLQDMEAEHSKIERENVRSSSKGKSTMSQDPLQRKMNRIWKDLHVPEVLRLDMVIKYSSAEYHDHLPQAMEMWEKAVNFIRKREQILAGLEKFERAASDPNRFFQRGYEGTSMARMEESRIRKSFHSQVTETEREILDVLQELKKRFNDIVTFKGRPYVEKMQRDKTEMLYWLQQDRRIEVLERNVEKQHALEALTTAD</sequence>
<protein>
    <submittedName>
        <fullName evidence="3">Uncharacterized protein</fullName>
    </submittedName>
</protein>
<proteinExistence type="predicted"/>
<dbReference type="Proteomes" id="UP000694569">
    <property type="component" value="Unplaced"/>
</dbReference>
<feature type="region of interest" description="Disordered" evidence="2">
    <location>
        <begin position="712"/>
        <end position="731"/>
    </location>
</feature>
<feature type="compositionally biased region" description="Polar residues" evidence="2">
    <location>
        <begin position="1"/>
        <end position="12"/>
    </location>
</feature>
<feature type="region of interest" description="Disordered" evidence="2">
    <location>
        <begin position="227"/>
        <end position="253"/>
    </location>
</feature>
<dbReference type="PANTHER" id="PTHR16078">
    <property type="entry name" value="COILED-COIL DOMAIN-CONTAINING PROTEIN 87"/>
    <property type="match status" value="1"/>
</dbReference>
<feature type="region of interest" description="Disordered" evidence="2">
    <location>
        <begin position="379"/>
        <end position="399"/>
    </location>
</feature>
<dbReference type="InterPro" id="IPR037383">
    <property type="entry name" value="CCDC87"/>
</dbReference>
<reference evidence="3" key="1">
    <citation type="submission" date="2025-08" db="UniProtKB">
        <authorList>
            <consortium name="Ensembl"/>
        </authorList>
    </citation>
    <scope>IDENTIFICATION</scope>
</reference>
<feature type="coiled-coil region" evidence="1">
    <location>
        <begin position="649"/>
        <end position="677"/>
    </location>
</feature>
<name>A0A8C5MVK1_9ANUR</name>
<feature type="region of interest" description="Disordered" evidence="2">
    <location>
        <begin position="1"/>
        <end position="25"/>
    </location>
</feature>
<evidence type="ECO:0000256" key="1">
    <source>
        <dbReference type="SAM" id="Coils"/>
    </source>
</evidence>
<dbReference type="Gene3D" id="1.20.58.1520">
    <property type="match status" value="1"/>
</dbReference>
<keyword evidence="4" id="KW-1185">Reference proteome</keyword>
<dbReference type="PANTHER" id="PTHR16078:SF1">
    <property type="entry name" value="COILED-COIL DOMAIN-CONTAINING PROTEIN 87"/>
    <property type="match status" value="1"/>
</dbReference>
<accession>A0A8C5MVK1</accession>
<dbReference type="AlphaFoldDB" id="A0A8C5MVK1"/>
<feature type="compositionally biased region" description="Polar residues" evidence="2">
    <location>
        <begin position="239"/>
        <end position="253"/>
    </location>
</feature>
<evidence type="ECO:0000256" key="2">
    <source>
        <dbReference type="SAM" id="MobiDB-lite"/>
    </source>
</evidence>
<feature type="compositionally biased region" description="Basic and acidic residues" evidence="2">
    <location>
        <begin position="227"/>
        <end position="238"/>
    </location>
</feature>
<dbReference type="OrthoDB" id="67750at2759"/>